<dbReference type="Proteomes" id="UP000193785">
    <property type="component" value="Unassembled WGS sequence"/>
</dbReference>
<evidence type="ECO:0000313" key="4">
    <source>
        <dbReference type="Proteomes" id="UP000193785"/>
    </source>
</evidence>
<sequence>MRRSTILVTAAWLSLLSSHALGYDTLIRVTGSVRVNSCVVAADSINLNVPMGTVQASDLYAPDSQRPQTPFVLNLENCGVAFSGAKIRFTAQKDENDPTLIRIDPSGATGVGIQLLDEEGNRLAVGEQTAAKGRAGDDRVAINFFARLAATGAPLKAGPVSASVVWNVEYQ</sequence>
<keyword evidence="1" id="KW-0732">Signal</keyword>
<dbReference type="Gene3D" id="2.60.40.1090">
    <property type="entry name" value="Fimbrial-type adhesion domain"/>
    <property type="match status" value="1"/>
</dbReference>
<dbReference type="InterPro" id="IPR000259">
    <property type="entry name" value="Adhesion_dom_fimbrial"/>
</dbReference>
<dbReference type="InterPro" id="IPR050263">
    <property type="entry name" value="Bact_Fimbrial_Adh_Pro"/>
</dbReference>
<feature type="chain" id="PRO_5046955099" description="Fimbrial-type adhesion domain-containing protein" evidence="1">
    <location>
        <begin position="23"/>
        <end position="171"/>
    </location>
</feature>
<dbReference type="EMBL" id="MLJJ01000039">
    <property type="protein sequence ID" value="ORM96419.1"/>
    <property type="molecule type" value="Genomic_DNA"/>
</dbReference>
<dbReference type="InterPro" id="IPR008966">
    <property type="entry name" value="Adhesion_dom_sf"/>
</dbReference>
<proteinExistence type="predicted"/>
<organism evidence="3 4">
    <name type="scientific">Pantoea septica</name>
    <dbReference type="NCBI Taxonomy" id="472695"/>
    <lineage>
        <taxon>Bacteria</taxon>
        <taxon>Pseudomonadati</taxon>
        <taxon>Pseudomonadota</taxon>
        <taxon>Gammaproteobacteria</taxon>
        <taxon>Enterobacterales</taxon>
        <taxon>Erwiniaceae</taxon>
        <taxon>Pantoea</taxon>
    </lineage>
</organism>
<evidence type="ECO:0000259" key="2">
    <source>
        <dbReference type="Pfam" id="PF00419"/>
    </source>
</evidence>
<feature type="signal peptide" evidence="1">
    <location>
        <begin position="1"/>
        <end position="22"/>
    </location>
</feature>
<dbReference type="PANTHER" id="PTHR33420:SF25">
    <property type="entry name" value="PROTEIN FIMF"/>
    <property type="match status" value="1"/>
</dbReference>
<evidence type="ECO:0000256" key="1">
    <source>
        <dbReference type="SAM" id="SignalP"/>
    </source>
</evidence>
<dbReference type="InterPro" id="IPR036937">
    <property type="entry name" value="Adhesion_dom_fimbrial_sf"/>
</dbReference>
<keyword evidence="4" id="KW-1185">Reference proteome</keyword>
<comment type="caution">
    <text evidence="3">The sequence shown here is derived from an EMBL/GenBank/DDBJ whole genome shotgun (WGS) entry which is preliminary data.</text>
</comment>
<feature type="domain" description="Fimbrial-type adhesion" evidence="2">
    <location>
        <begin position="28"/>
        <end position="171"/>
    </location>
</feature>
<dbReference type="Pfam" id="PF00419">
    <property type="entry name" value="Fimbrial"/>
    <property type="match status" value="1"/>
</dbReference>
<accession>A0ABX3UNG2</accession>
<evidence type="ECO:0000313" key="3">
    <source>
        <dbReference type="EMBL" id="ORM96419.1"/>
    </source>
</evidence>
<name>A0ABX3UNG2_9GAMM</name>
<gene>
    <name evidence="3" type="ORF">HA46_16960</name>
</gene>
<reference evidence="3 4" key="1">
    <citation type="journal article" date="2017" name="Antonie Van Leeuwenhoek">
        <title>Phylogenomic resolution of the bacterial genus Pantoea and its relationship with Erwinia and Tatumella.</title>
        <authorList>
            <person name="Palmer M."/>
            <person name="Steenkamp E.T."/>
            <person name="Coetzee M.P."/>
            <person name="Chan W.Y."/>
            <person name="van Zyl E."/>
            <person name="De Maayer P."/>
            <person name="Coutinho T.A."/>
            <person name="Blom J."/>
            <person name="Smits T.H."/>
            <person name="Duffy B."/>
            <person name="Venter S.N."/>
        </authorList>
    </citation>
    <scope>NUCLEOTIDE SEQUENCE [LARGE SCALE GENOMIC DNA]</scope>
    <source>
        <strain evidence="3 4">LMG 5345</strain>
    </source>
</reference>
<dbReference type="SUPFAM" id="SSF49401">
    <property type="entry name" value="Bacterial adhesins"/>
    <property type="match status" value="1"/>
</dbReference>
<dbReference type="PANTHER" id="PTHR33420">
    <property type="entry name" value="FIMBRIAL SUBUNIT ELFA-RELATED"/>
    <property type="match status" value="1"/>
</dbReference>
<protein>
    <recommendedName>
        <fullName evidence="2">Fimbrial-type adhesion domain-containing protein</fullName>
    </recommendedName>
</protein>